<dbReference type="InterPro" id="IPR001611">
    <property type="entry name" value="Leu-rich_rpt"/>
</dbReference>
<dbReference type="InterPro" id="IPR032675">
    <property type="entry name" value="LRR_dom_sf"/>
</dbReference>
<evidence type="ECO:0000256" key="3">
    <source>
        <dbReference type="ARBA" id="ARBA00022737"/>
    </source>
</evidence>
<dbReference type="PANTHER" id="PTHR24369">
    <property type="entry name" value="ANTIGEN BSP, PUTATIVE-RELATED"/>
    <property type="match status" value="1"/>
</dbReference>
<dbReference type="PROSITE" id="PS51450">
    <property type="entry name" value="LRR"/>
    <property type="match status" value="1"/>
</dbReference>
<dbReference type="Pfam" id="PF13306">
    <property type="entry name" value="LRR_5"/>
    <property type="match status" value="1"/>
</dbReference>
<evidence type="ECO:0000313" key="7">
    <source>
        <dbReference type="Proteomes" id="UP000507470"/>
    </source>
</evidence>
<evidence type="ECO:0000256" key="4">
    <source>
        <dbReference type="SAM" id="SignalP"/>
    </source>
</evidence>
<dbReference type="InterPro" id="IPR000483">
    <property type="entry name" value="Cys-rich_flank_reg_C"/>
</dbReference>
<keyword evidence="3" id="KW-0677">Repeat</keyword>
<organism evidence="6 7">
    <name type="scientific">Mytilus coruscus</name>
    <name type="common">Sea mussel</name>
    <dbReference type="NCBI Taxonomy" id="42192"/>
    <lineage>
        <taxon>Eukaryota</taxon>
        <taxon>Metazoa</taxon>
        <taxon>Spiralia</taxon>
        <taxon>Lophotrochozoa</taxon>
        <taxon>Mollusca</taxon>
        <taxon>Bivalvia</taxon>
        <taxon>Autobranchia</taxon>
        <taxon>Pteriomorphia</taxon>
        <taxon>Mytilida</taxon>
        <taxon>Mytiloidea</taxon>
        <taxon>Mytilidae</taxon>
        <taxon>Mytilinae</taxon>
        <taxon>Mytilus</taxon>
    </lineage>
</organism>
<accession>A0A6J8CK62</accession>
<keyword evidence="7" id="KW-1185">Reference proteome</keyword>
<dbReference type="InterPro" id="IPR050541">
    <property type="entry name" value="LRR_TM_domain-containing"/>
</dbReference>
<dbReference type="SUPFAM" id="SSF52058">
    <property type="entry name" value="L domain-like"/>
    <property type="match status" value="1"/>
</dbReference>
<name>A0A6J8CK62_MYTCO</name>
<dbReference type="Proteomes" id="UP000507470">
    <property type="component" value="Unassembled WGS sequence"/>
</dbReference>
<feature type="chain" id="PRO_5026897075" description="LRRCT domain-containing protein" evidence="4">
    <location>
        <begin position="22"/>
        <end position="405"/>
    </location>
</feature>
<proteinExistence type="predicted"/>
<dbReference type="Pfam" id="PF13855">
    <property type="entry name" value="LRR_8"/>
    <property type="match status" value="2"/>
</dbReference>
<keyword evidence="1" id="KW-0433">Leucine-rich repeat</keyword>
<dbReference type="AlphaFoldDB" id="A0A6J8CK62"/>
<evidence type="ECO:0000313" key="6">
    <source>
        <dbReference type="EMBL" id="CAC5396838.1"/>
    </source>
</evidence>
<protein>
    <recommendedName>
        <fullName evidence="5">LRRCT domain-containing protein</fullName>
    </recommendedName>
</protein>
<dbReference type="PANTHER" id="PTHR24369:SF160">
    <property type="entry name" value="VASORIN"/>
    <property type="match status" value="1"/>
</dbReference>
<feature type="domain" description="LRRCT" evidence="5">
    <location>
        <begin position="353"/>
        <end position="405"/>
    </location>
</feature>
<gene>
    <name evidence="6" type="ORF">MCOR_31343</name>
</gene>
<evidence type="ECO:0000256" key="1">
    <source>
        <dbReference type="ARBA" id="ARBA00022614"/>
    </source>
</evidence>
<dbReference type="InterPro" id="IPR026906">
    <property type="entry name" value="LRR_5"/>
</dbReference>
<dbReference type="OrthoDB" id="10008953at2759"/>
<sequence>MVNSALTCIGTILLSLTFTIADDCPSPCDCRAGNTIVFCNRTGISEVPKDLPQNTVTLNLGYNNINSIPKDAFTGLKQLQNLDLSGNQFNETSFLNGALNIPSIQTLDLSGGSYMTIPQGLPPNFTTLYFFDNPITTLTANSFVNASSIEYLELRYNQLKSIEDHAFDPLVNASEIDISFNKLVDGSFSPLAFVKNQKLLNLEFRFNALKTFPNTTYFPRTLQHFDVVGNQITVIPSYALRTLTNLQTIEVWEGAITTVEDNAFYGLNKLTILDFMEDHVSSVLTNLTFNGLTALKQLFFDSNQVTKIEVGTFHGMTDIRELWFSSNNLTTLEEGVFDLKYNPNLSVIYLDFNPWICDCHIRWLRQMMNDHPNLIQDTGLSVCSGPPPVAGKSWDVLSPKDFVCK</sequence>
<reference evidence="6 7" key="1">
    <citation type="submission" date="2020-06" db="EMBL/GenBank/DDBJ databases">
        <authorList>
            <person name="Li R."/>
            <person name="Bekaert M."/>
        </authorList>
    </citation>
    <scope>NUCLEOTIDE SEQUENCE [LARGE SCALE GENOMIC DNA]</scope>
    <source>
        <strain evidence="7">wild</strain>
    </source>
</reference>
<dbReference type="SMART" id="SM00082">
    <property type="entry name" value="LRRCT"/>
    <property type="match status" value="1"/>
</dbReference>
<keyword evidence="2 4" id="KW-0732">Signal</keyword>
<dbReference type="InterPro" id="IPR003591">
    <property type="entry name" value="Leu-rich_rpt_typical-subtyp"/>
</dbReference>
<evidence type="ECO:0000259" key="5">
    <source>
        <dbReference type="SMART" id="SM00082"/>
    </source>
</evidence>
<dbReference type="EMBL" id="CACVKT020005661">
    <property type="protein sequence ID" value="CAC5396838.1"/>
    <property type="molecule type" value="Genomic_DNA"/>
</dbReference>
<dbReference type="GO" id="GO:0005886">
    <property type="term" value="C:plasma membrane"/>
    <property type="evidence" value="ECO:0007669"/>
    <property type="project" value="TreeGrafter"/>
</dbReference>
<feature type="signal peptide" evidence="4">
    <location>
        <begin position="1"/>
        <end position="21"/>
    </location>
</feature>
<dbReference type="Gene3D" id="3.80.10.10">
    <property type="entry name" value="Ribonuclease Inhibitor"/>
    <property type="match status" value="3"/>
</dbReference>
<dbReference type="SMART" id="SM00369">
    <property type="entry name" value="LRR_TYP"/>
    <property type="match status" value="7"/>
</dbReference>
<evidence type="ECO:0000256" key="2">
    <source>
        <dbReference type="ARBA" id="ARBA00022729"/>
    </source>
</evidence>